<evidence type="ECO:0000256" key="2">
    <source>
        <dbReference type="ARBA" id="ARBA00022553"/>
    </source>
</evidence>
<keyword evidence="6" id="KW-1185">Reference proteome</keyword>
<dbReference type="PANTHER" id="PTHR44591">
    <property type="entry name" value="STRESS RESPONSE REGULATOR PROTEIN 1"/>
    <property type="match status" value="1"/>
</dbReference>
<dbReference type="PANTHER" id="PTHR44591:SF24">
    <property type="entry name" value="PROTEIN-GLUTAMATE METHYLESTERASE_PROTEIN-GLUTAMINE GLUTAMINASE 1"/>
    <property type="match status" value="1"/>
</dbReference>
<gene>
    <name evidence="5" type="ORF">GCM10023333_36960</name>
</gene>
<keyword evidence="1" id="KW-0145">Chemotaxis</keyword>
<dbReference type="Proteomes" id="UP001499988">
    <property type="component" value="Unassembled WGS sequence"/>
</dbReference>
<dbReference type="InterPro" id="IPR001789">
    <property type="entry name" value="Sig_transdc_resp-reg_receiver"/>
</dbReference>
<dbReference type="InterPro" id="IPR028976">
    <property type="entry name" value="CheC-like_sf"/>
</dbReference>
<dbReference type="SMART" id="SM00448">
    <property type="entry name" value="REC"/>
    <property type="match status" value="1"/>
</dbReference>
<keyword evidence="2 3" id="KW-0597">Phosphoprotein</keyword>
<dbReference type="InterPro" id="IPR011006">
    <property type="entry name" value="CheY-like_superfamily"/>
</dbReference>
<dbReference type="CDD" id="cd17910">
    <property type="entry name" value="CheC_ClassII"/>
    <property type="match status" value="1"/>
</dbReference>
<reference evidence="6" key="1">
    <citation type="journal article" date="2019" name="Int. J. Syst. Evol. Microbiol.">
        <title>The Global Catalogue of Microorganisms (GCM) 10K type strain sequencing project: providing services to taxonomists for standard genome sequencing and annotation.</title>
        <authorList>
            <consortium name="The Broad Institute Genomics Platform"/>
            <consortium name="The Broad Institute Genome Sequencing Center for Infectious Disease"/>
            <person name="Wu L."/>
            <person name="Ma J."/>
        </authorList>
    </citation>
    <scope>NUCLEOTIDE SEQUENCE [LARGE SCALE GENOMIC DNA]</scope>
    <source>
        <strain evidence="6">JCM 18401</strain>
    </source>
</reference>
<name>A0ABP9FMT2_9GAMM</name>
<feature type="modified residue" description="4-aspartylphosphate" evidence="3">
    <location>
        <position position="54"/>
    </location>
</feature>
<dbReference type="PROSITE" id="PS50110">
    <property type="entry name" value="RESPONSE_REGULATORY"/>
    <property type="match status" value="1"/>
</dbReference>
<evidence type="ECO:0000259" key="4">
    <source>
        <dbReference type="PROSITE" id="PS50110"/>
    </source>
</evidence>
<evidence type="ECO:0000313" key="6">
    <source>
        <dbReference type="Proteomes" id="UP001499988"/>
    </source>
</evidence>
<sequence length="320" mass="35560">MTQHVLICDDSRLASKQLARSLPADWQAEIHFAAHGREALAHLQQIPTDLLFLDLNMPEMDGYTVLKHLQHQPFAPKIIVVSADIQAEAHRRVMDLGALDFLRKPIGPAQLQDALQRYQLFEPGQLFQHRLSQVGIDDALRELCNVAMGQAAASMSQVLGAFIELPIPKLRRLHGNELEMLLAASFRDPELMMLSQGFIGHGISGEAIVLLQRGSYQTVGTLLGIDNLAQEQGRLEVQMELGNLLFSAFLSGLGEQLNIPFCQSHPVLVREAPACQFSNSTLAVEISYRLTEQDILCDLLLLLPQSSLPRLEQSLSFLME</sequence>
<dbReference type="Pfam" id="PF00072">
    <property type="entry name" value="Response_reg"/>
    <property type="match status" value="1"/>
</dbReference>
<proteinExistence type="predicted"/>
<evidence type="ECO:0000256" key="3">
    <source>
        <dbReference type="PROSITE-ProRule" id="PRU00169"/>
    </source>
</evidence>
<dbReference type="Gene3D" id="3.40.50.2300">
    <property type="match status" value="1"/>
</dbReference>
<organism evidence="5 6">
    <name type="scientific">Ferrimonas pelagia</name>
    <dbReference type="NCBI Taxonomy" id="1177826"/>
    <lineage>
        <taxon>Bacteria</taxon>
        <taxon>Pseudomonadati</taxon>
        <taxon>Pseudomonadota</taxon>
        <taxon>Gammaproteobacteria</taxon>
        <taxon>Alteromonadales</taxon>
        <taxon>Ferrimonadaceae</taxon>
        <taxon>Ferrimonas</taxon>
    </lineage>
</organism>
<dbReference type="Gene3D" id="3.40.1550.10">
    <property type="entry name" value="CheC-like"/>
    <property type="match status" value="1"/>
</dbReference>
<comment type="caution">
    <text evidence="5">The sequence shown here is derived from an EMBL/GenBank/DDBJ whole genome shotgun (WGS) entry which is preliminary data.</text>
</comment>
<feature type="domain" description="Response regulatory" evidence="4">
    <location>
        <begin position="4"/>
        <end position="119"/>
    </location>
</feature>
<dbReference type="EMBL" id="BAABJZ010000102">
    <property type="protein sequence ID" value="GAA4899853.1"/>
    <property type="molecule type" value="Genomic_DNA"/>
</dbReference>
<dbReference type="CDD" id="cd17593">
    <property type="entry name" value="REC_CheC-like"/>
    <property type="match status" value="1"/>
</dbReference>
<dbReference type="InterPro" id="IPR050595">
    <property type="entry name" value="Bact_response_regulator"/>
</dbReference>
<dbReference type="SUPFAM" id="SSF103039">
    <property type="entry name" value="CheC-like"/>
    <property type="match status" value="1"/>
</dbReference>
<protein>
    <submittedName>
        <fullName evidence="5">Response regulator</fullName>
    </submittedName>
</protein>
<dbReference type="RefSeq" id="WP_345336966.1">
    <property type="nucleotide sequence ID" value="NZ_BAABJZ010000102.1"/>
</dbReference>
<accession>A0ABP9FMT2</accession>
<evidence type="ECO:0000313" key="5">
    <source>
        <dbReference type="EMBL" id="GAA4899853.1"/>
    </source>
</evidence>
<dbReference type="SUPFAM" id="SSF52172">
    <property type="entry name" value="CheY-like"/>
    <property type="match status" value="1"/>
</dbReference>
<evidence type="ECO:0000256" key="1">
    <source>
        <dbReference type="ARBA" id="ARBA00022500"/>
    </source>
</evidence>